<feature type="chain" id="PRO_5022006188" description="EB domain-containing protein" evidence="1">
    <location>
        <begin position="27"/>
        <end position="101"/>
    </location>
</feature>
<evidence type="ECO:0008006" key="4">
    <source>
        <dbReference type="Google" id="ProtNLM"/>
    </source>
</evidence>
<name>A0A540NAL1_MALBA</name>
<gene>
    <name evidence="2" type="ORF">C1H46_006361</name>
</gene>
<dbReference type="EMBL" id="VIEB01000076">
    <property type="protein sequence ID" value="TQE08087.1"/>
    <property type="molecule type" value="Genomic_DNA"/>
</dbReference>
<evidence type="ECO:0000256" key="1">
    <source>
        <dbReference type="SAM" id="SignalP"/>
    </source>
</evidence>
<comment type="caution">
    <text evidence="2">The sequence shown here is derived from an EMBL/GenBank/DDBJ whole genome shotgun (WGS) entry which is preliminary data.</text>
</comment>
<accession>A0A540NAL1</accession>
<dbReference type="AlphaFoldDB" id="A0A540NAL1"/>
<keyword evidence="1" id="KW-0732">Signal</keyword>
<sequence length="101" mass="10789">MEKATSKIAISLVLFFLVIASGVTEAVFVKRCSTNADCNSFPCTSSTVLCVNHVCTCQVTDVILQKVKGKCSSVADCRGLLKCEDATLECVHGECKCIPSH</sequence>
<proteinExistence type="predicted"/>
<organism evidence="2 3">
    <name type="scientific">Malus baccata</name>
    <name type="common">Siberian crab apple</name>
    <name type="synonym">Pyrus baccata</name>
    <dbReference type="NCBI Taxonomy" id="106549"/>
    <lineage>
        <taxon>Eukaryota</taxon>
        <taxon>Viridiplantae</taxon>
        <taxon>Streptophyta</taxon>
        <taxon>Embryophyta</taxon>
        <taxon>Tracheophyta</taxon>
        <taxon>Spermatophyta</taxon>
        <taxon>Magnoliopsida</taxon>
        <taxon>eudicotyledons</taxon>
        <taxon>Gunneridae</taxon>
        <taxon>Pentapetalae</taxon>
        <taxon>rosids</taxon>
        <taxon>fabids</taxon>
        <taxon>Rosales</taxon>
        <taxon>Rosaceae</taxon>
        <taxon>Amygdaloideae</taxon>
        <taxon>Maleae</taxon>
        <taxon>Malus</taxon>
    </lineage>
</organism>
<keyword evidence="3" id="KW-1185">Reference proteome</keyword>
<feature type="signal peptide" evidence="1">
    <location>
        <begin position="1"/>
        <end position="26"/>
    </location>
</feature>
<dbReference type="Proteomes" id="UP000315295">
    <property type="component" value="Unassembled WGS sequence"/>
</dbReference>
<evidence type="ECO:0000313" key="2">
    <source>
        <dbReference type="EMBL" id="TQE08087.1"/>
    </source>
</evidence>
<protein>
    <recommendedName>
        <fullName evidence="4">EB domain-containing protein</fullName>
    </recommendedName>
</protein>
<reference evidence="2 3" key="1">
    <citation type="journal article" date="2019" name="G3 (Bethesda)">
        <title>Sequencing of a Wild Apple (Malus baccata) Genome Unravels the Differences Between Cultivated and Wild Apple Species Regarding Disease Resistance and Cold Tolerance.</title>
        <authorList>
            <person name="Chen X."/>
        </authorList>
    </citation>
    <scope>NUCLEOTIDE SEQUENCE [LARGE SCALE GENOMIC DNA]</scope>
    <source>
        <strain evidence="3">cv. Shandingzi</strain>
        <tissue evidence="2">Leaves</tissue>
    </source>
</reference>
<evidence type="ECO:0000313" key="3">
    <source>
        <dbReference type="Proteomes" id="UP000315295"/>
    </source>
</evidence>